<evidence type="ECO:0000313" key="2">
    <source>
        <dbReference type="EMBL" id="PTB84853.1"/>
    </source>
</evidence>
<dbReference type="Gene3D" id="3.40.50.1820">
    <property type="entry name" value="alpha/beta hydrolase"/>
    <property type="match status" value="1"/>
</dbReference>
<gene>
    <name evidence="2" type="ORF">C9940_05715</name>
</gene>
<sequence length="217" mass="24529">MISPPLKFNLEAQKNRVIAVQHWPQPAPEQVIIMAPAMGVPQSYYQNFCQWLAQTGRAVISFDYFGIGASLQGPLKHQQTTIRDWAELDAVAVITHAQQLYPTASVIWFAHSVSGQLFGMIPNYSEIDRMITVATGSGYWRENTPQLKPKAWLLWHIIAPLTLPMFGYFPGDKLGIVGNLPGPAMRQWRRWCLHPEYLIGVEGEANRQRYANISTPI</sequence>
<dbReference type="InterPro" id="IPR022742">
    <property type="entry name" value="Hydrolase_4"/>
</dbReference>
<protein>
    <submittedName>
        <fullName evidence="2">Alpha/beta hydrolase</fullName>
    </submittedName>
</protein>
<comment type="caution">
    <text evidence="2">The sequence shown here is derived from an EMBL/GenBank/DDBJ whole genome shotgun (WGS) entry which is preliminary data.</text>
</comment>
<feature type="non-terminal residue" evidence="2">
    <location>
        <position position="217"/>
    </location>
</feature>
<dbReference type="Pfam" id="PF12146">
    <property type="entry name" value="Hydrolase_4"/>
    <property type="match status" value="1"/>
</dbReference>
<organism evidence="2">
    <name type="scientific">Pseudidiomarina aestuarii</name>
    <dbReference type="NCBI Taxonomy" id="624146"/>
    <lineage>
        <taxon>Bacteria</taxon>
        <taxon>Pseudomonadati</taxon>
        <taxon>Pseudomonadota</taxon>
        <taxon>Gammaproteobacteria</taxon>
        <taxon>Alteromonadales</taxon>
        <taxon>Idiomarinaceae</taxon>
        <taxon>Pseudidiomarina</taxon>
    </lineage>
</organism>
<dbReference type="GO" id="GO:0016787">
    <property type="term" value="F:hydrolase activity"/>
    <property type="evidence" value="ECO:0007669"/>
    <property type="project" value="UniProtKB-KW"/>
</dbReference>
<dbReference type="SUPFAM" id="SSF53474">
    <property type="entry name" value="alpha/beta-Hydrolases"/>
    <property type="match status" value="1"/>
</dbReference>
<dbReference type="InterPro" id="IPR029058">
    <property type="entry name" value="AB_hydrolase_fold"/>
</dbReference>
<keyword evidence="2" id="KW-0378">Hydrolase</keyword>
<reference evidence="2" key="1">
    <citation type="submission" date="2018-03" db="EMBL/GenBank/DDBJ databases">
        <title>Cross-interface Injection: A General Nanoliter Liquid Handling Method Applied to Single Cells Genome Amplification Automated Nanoliter Liquid Handling Applied to Single Cell Multiple Displacement Amplification.</title>
        <authorList>
            <person name="Yun J."/>
            <person name="Xu P."/>
            <person name="Xu J."/>
            <person name="Dai X."/>
            <person name="Wang Y."/>
            <person name="Zheng X."/>
            <person name="Cao C."/>
            <person name="Yi Q."/>
            <person name="Zhu Y."/>
            <person name="Wang L."/>
            <person name="Dong Z."/>
            <person name="Huang Y."/>
            <person name="Huang L."/>
            <person name="Du W."/>
        </authorList>
    </citation>
    <scope>NUCLEOTIDE SEQUENCE [LARGE SCALE GENOMIC DNA]</scope>
    <source>
        <strain evidence="2">Z-D3-2</strain>
    </source>
</reference>
<accession>A0A2T4CTF5</accession>
<dbReference type="EMBL" id="PYVN01000151">
    <property type="protein sequence ID" value="PTB84853.1"/>
    <property type="molecule type" value="Genomic_DNA"/>
</dbReference>
<proteinExistence type="predicted"/>
<feature type="domain" description="Serine aminopeptidase S33" evidence="1">
    <location>
        <begin position="27"/>
        <end position="154"/>
    </location>
</feature>
<name>A0A2T4CTF5_9GAMM</name>
<dbReference type="AlphaFoldDB" id="A0A2T4CTF5"/>
<evidence type="ECO:0000259" key="1">
    <source>
        <dbReference type="Pfam" id="PF12146"/>
    </source>
</evidence>